<feature type="transmembrane region" description="Helical" evidence="6">
    <location>
        <begin position="126"/>
        <end position="145"/>
    </location>
</feature>
<dbReference type="PROSITE" id="PS00218">
    <property type="entry name" value="AMINO_ACID_PERMEASE_1"/>
    <property type="match status" value="1"/>
</dbReference>
<feature type="transmembrane region" description="Helical" evidence="6">
    <location>
        <begin position="84"/>
        <end position="105"/>
    </location>
</feature>
<keyword evidence="2" id="KW-0813">Transport</keyword>
<evidence type="ECO:0000313" key="8">
    <source>
        <dbReference type="Proteomes" id="UP000237144"/>
    </source>
</evidence>
<feature type="transmembrane region" description="Helical" evidence="6">
    <location>
        <begin position="332"/>
        <end position="352"/>
    </location>
</feature>
<gene>
    <name evidence="7" type="ORF">BMF94_1634</name>
</gene>
<evidence type="ECO:0000256" key="6">
    <source>
        <dbReference type="SAM" id="Phobius"/>
    </source>
</evidence>
<feature type="transmembrane region" description="Helical" evidence="6">
    <location>
        <begin position="484"/>
        <end position="502"/>
    </location>
</feature>
<dbReference type="PIRSF" id="PIRSF006060">
    <property type="entry name" value="AA_transporter"/>
    <property type="match status" value="1"/>
</dbReference>
<keyword evidence="4 6" id="KW-1133">Transmembrane helix</keyword>
<feature type="transmembrane region" description="Helical" evidence="6">
    <location>
        <begin position="240"/>
        <end position="259"/>
    </location>
</feature>
<feature type="transmembrane region" description="Helical" evidence="6">
    <location>
        <begin position="45"/>
        <end position="64"/>
    </location>
</feature>
<dbReference type="STRING" id="741276.A0A2S5BES4"/>
<accession>A0A2S5BES4</accession>
<dbReference type="GO" id="GO:0016020">
    <property type="term" value="C:membrane"/>
    <property type="evidence" value="ECO:0007669"/>
    <property type="project" value="UniProtKB-SubCell"/>
</dbReference>
<evidence type="ECO:0000256" key="5">
    <source>
        <dbReference type="ARBA" id="ARBA00023136"/>
    </source>
</evidence>
<feature type="transmembrane region" description="Helical" evidence="6">
    <location>
        <begin position="408"/>
        <end position="431"/>
    </location>
</feature>
<comment type="caution">
    <text evidence="7">The sequence shown here is derived from an EMBL/GenBank/DDBJ whole genome shotgun (WGS) entry which is preliminary data.</text>
</comment>
<feature type="transmembrane region" description="Helical" evidence="6">
    <location>
        <begin position="199"/>
        <end position="220"/>
    </location>
</feature>
<comment type="subcellular location">
    <subcellularLocation>
        <location evidence="1">Membrane</location>
        <topology evidence="1">Multi-pass membrane protein</topology>
    </subcellularLocation>
</comment>
<feature type="transmembrane region" description="Helical" evidence="6">
    <location>
        <begin position="165"/>
        <end position="187"/>
    </location>
</feature>
<evidence type="ECO:0000256" key="1">
    <source>
        <dbReference type="ARBA" id="ARBA00004141"/>
    </source>
</evidence>
<dbReference type="PANTHER" id="PTHR45649:SF9">
    <property type="entry name" value="AMINO-ACID PERMEASE 2"/>
    <property type="match status" value="1"/>
</dbReference>
<keyword evidence="3 6" id="KW-0812">Transmembrane</keyword>
<evidence type="ECO:0008006" key="9">
    <source>
        <dbReference type="Google" id="ProtNLM"/>
    </source>
</evidence>
<organism evidence="7 8">
    <name type="scientific">Rhodotorula taiwanensis</name>
    <dbReference type="NCBI Taxonomy" id="741276"/>
    <lineage>
        <taxon>Eukaryota</taxon>
        <taxon>Fungi</taxon>
        <taxon>Dikarya</taxon>
        <taxon>Basidiomycota</taxon>
        <taxon>Pucciniomycotina</taxon>
        <taxon>Microbotryomycetes</taxon>
        <taxon>Sporidiobolales</taxon>
        <taxon>Sporidiobolaceae</taxon>
        <taxon>Rhodotorula</taxon>
    </lineage>
</organism>
<dbReference type="EMBL" id="PJQD01000018">
    <property type="protein sequence ID" value="POY75264.1"/>
    <property type="molecule type" value="Genomic_DNA"/>
</dbReference>
<sequence length="523" mass="55711">MDDFGKEDKAIVAAAVQPVLVSEDNEREEERLAALGYKQEFAREFTNLSTISFAFSIMGVASSVATTIDTPLLLGGPVSVVWCWFIGSFMCMCLGLSIAELISAYPTNGGLYSASAYLVPRAWRPVTGWTIGWLNILGQVAGVASTEWGLANMILAAASISTDGAYVATAGQTMAVYVALLVVHGLLNSVGTKVISSITRIFVFVNLGTVIAVVIALGVTCKDKHPASYVFTETVNQSGWPSNGFSVLLGLLSVCWTMTDYDATAHISEEVKKASIRAPVAIIIAVAGTGIFGWVYNIMFVLCSGPLQDLPGAAGYSAATIILRNVGLKGFYVLWTAVCFVAFAVVSTALQANARTVHAFSRDGGLPDRGFFCKVASNRVPINAVWIVCFVSALLGLLRFASEVAVNAVFSLCAIALDSSYAVPIACKLIFRHHPEVNFQPGPFALRGPLGTIIPSVAVVWVTFTVVVLAWPESLPITAETWNYSSTILGGVLLLTSIGYLLGGRRRYSGPRTAFEVLEGSMH</sequence>
<keyword evidence="8" id="KW-1185">Reference proteome</keyword>
<dbReference type="Proteomes" id="UP000237144">
    <property type="component" value="Unassembled WGS sequence"/>
</dbReference>
<reference evidence="7 8" key="1">
    <citation type="journal article" date="2018" name="Front. Microbiol.">
        <title>Prospects for Fungal Bioremediation of Acidic Radioactive Waste Sites: Characterization and Genome Sequence of Rhodotorula taiwanensis MD1149.</title>
        <authorList>
            <person name="Tkavc R."/>
            <person name="Matrosova V.Y."/>
            <person name="Grichenko O.E."/>
            <person name="Gostincar C."/>
            <person name="Volpe R.P."/>
            <person name="Klimenkova P."/>
            <person name="Gaidamakova E.K."/>
            <person name="Zhou C.E."/>
            <person name="Stewart B.J."/>
            <person name="Lyman M.G."/>
            <person name="Malfatti S.A."/>
            <person name="Rubinfeld B."/>
            <person name="Courtot M."/>
            <person name="Singh J."/>
            <person name="Dalgard C.L."/>
            <person name="Hamilton T."/>
            <person name="Frey K.G."/>
            <person name="Gunde-Cimerman N."/>
            <person name="Dugan L."/>
            <person name="Daly M.J."/>
        </authorList>
    </citation>
    <scope>NUCLEOTIDE SEQUENCE [LARGE SCALE GENOMIC DNA]</scope>
    <source>
        <strain evidence="7 8">MD1149</strain>
    </source>
</reference>
<dbReference type="Gene3D" id="1.20.1740.10">
    <property type="entry name" value="Amino acid/polyamine transporter I"/>
    <property type="match status" value="1"/>
</dbReference>
<dbReference type="PANTHER" id="PTHR45649">
    <property type="entry name" value="AMINO-ACID PERMEASE BAT1"/>
    <property type="match status" value="1"/>
</dbReference>
<keyword evidence="5 6" id="KW-0472">Membrane</keyword>
<dbReference type="AlphaFoldDB" id="A0A2S5BES4"/>
<feature type="transmembrane region" description="Helical" evidence="6">
    <location>
        <begin position="452"/>
        <end position="472"/>
    </location>
</feature>
<evidence type="ECO:0000256" key="2">
    <source>
        <dbReference type="ARBA" id="ARBA00022448"/>
    </source>
</evidence>
<dbReference type="InterPro" id="IPR004840">
    <property type="entry name" value="Amino_acid_permease_CS"/>
</dbReference>
<protein>
    <recommendedName>
        <fullName evidence="9">Amino acid permease/ SLC12A domain-containing protein</fullName>
    </recommendedName>
</protein>
<dbReference type="GO" id="GO:0006865">
    <property type="term" value="P:amino acid transport"/>
    <property type="evidence" value="ECO:0007669"/>
    <property type="project" value="InterPro"/>
</dbReference>
<proteinExistence type="predicted"/>
<dbReference type="InterPro" id="IPR002293">
    <property type="entry name" value="AA/rel_permease1"/>
</dbReference>
<evidence type="ECO:0000313" key="7">
    <source>
        <dbReference type="EMBL" id="POY75264.1"/>
    </source>
</evidence>
<feature type="transmembrane region" description="Helical" evidence="6">
    <location>
        <begin position="280"/>
        <end position="302"/>
    </location>
</feature>
<dbReference type="NCBIfam" id="TIGR01167">
    <property type="entry name" value="LPXTG_anchor"/>
    <property type="match status" value="1"/>
</dbReference>
<name>A0A2S5BES4_9BASI</name>
<feature type="transmembrane region" description="Helical" evidence="6">
    <location>
        <begin position="384"/>
        <end position="402"/>
    </location>
</feature>
<evidence type="ECO:0000256" key="4">
    <source>
        <dbReference type="ARBA" id="ARBA00022989"/>
    </source>
</evidence>
<dbReference type="Pfam" id="PF13520">
    <property type="entry name" value="AA_permease_2"/>
    <property type="match status" value="1"/>
</dbReference>
<dbReference type="OrthoDB" id="10054429at2759"/>
<evidence type="ECO:0000256" key="3">
    <source>
        <dbReference type="ARBA" id="ARBA00022692"/>
    </source>
</evidence>
<dbReference type="GO" id="GO:0022857">
    <property type="term" value="F:transmembrane transporter activity"/>
    <property type="evidence" value="ECO:0007669"/>
    <property type="project" value="InterPro"/>
</dbReference>